<dbReference type="SUPFAM" id="SSF47616">
    <property type="entry name" value="GST C-terminal domain-like"/>
    <property type="match status" value="1"/>
</dbReference>
<dbReference type="InterPro" id="IPR004045">
    <property type="entry name" value="Glutathione_S-Trfase_N"/>
</dbReference>
<dbReference type="GO" id="GO:0016740">
    <property type="term" value="F:transferase activity"/>
    <property type="evidence" value="ECO:0007669"/>
    <property type="project" value="UniProtKB-KW"/>
</dbReference>
<dbReference type="InterPro" id="IPR036249">
    <property type="entry name" value="Thioredoxin-like_sf"/>
</dbReference>
<dbReference type="Pfam" id="PF13410">
    <property type="entry name" value="GST_C_2"/>
    <property type="match status" value="1"/>
</dbReference>
<gene>
    <name evidence="2" type="ORF">DFR31_0702</name>
</gene>
<name>A0A498C4U4_9GAMM</name>
<dbReference type="PANTHER" id="PTHR43968:SF6">
    <property type="entry name" value="GLUTATHIONE S-TRANSFERASE OMEGA"/>
    <property type="match status" value="1"/>
</dbReference>
<dbReference type="AlphaFoldDB" id="A0A498C4U4"/>
<dbReference type="EMBL" id="RCDA01000001">
    <property type="protein sequence ID" value="RLK50795.1"/>
    <property type="molecule type" value="Genomic_DNA"/>
</dbReference>
<reference evidence="2 3" key="1">
    <citation type="submission" date="2018-10" db="EMBL/GenBank/DDBJ databases">
        <title>Genomic Encyclopedia of Type Strains, Phase IV (KMG-IV): sequencing the most valuable type-strain genomes for metagenomic binning, comparative biology and taxonomic classification.</title>
        <authorList>
            <person name="Goeker M."/>
        </authorList>
    </citation>
    <scope>NUCLEOTIDE SEQUENCE [LARGE SCALE GENOMIC DNA]</scope>
    <source>
        <strain evidence="2 3">DSM 12769</strain>
    </source>
</reference>
<organism evidence="2 3">
    <name type="scientific">Alkalispirillum mobile</name>
    <dbReference type="NCBI Taxonomy" id="85925"/>
    <lineage>
        <taxon>Bacteria</taxon>
        <taxon>Pseudomonadati</taxon>
        <taxon>Pseudomonadota</taxon>
        <taxon>Gammaproteobacteria</taxon>
        <taxon>Chromatiales</taxon>
        <taxon>Ectothiorhodospiraceae</taxon>
        <taxon>Alkalispirillum</taxon>
    </lineage>
</organism>
<dbReference type="GO" id="GO:0005737">
    <property type="term" value="C:cytoplasm"/>
    <property type="evidence" value="ECO:0007669"/>
    <property type="project" value="TreeGrafter"/>
</dbReference>
<comment type="caution">
    <text evidence="2">The sequence shown here is derived from an EMBL/GenBank/DDBJ whole genome shotgun (WGS) entry which is preliminary data.</text>
</comment>
<dbReference type="PROSITE" id="PS50404">
    <property type="entry name" value="GST_NTER"/>
    <property type="match status" value="1"/>
</dbReference>
<proteinExistence type="predicted"/>
<dbReference type="SUPFAM" id="SSF52833">
    <property type="entry name" value="Thioredoxin-like"/>
    <property type="match status" value="1"/>
</dbReference>
<dbReference type="Proteomes" id="UP000275461">
    <property type="component" value="Unassembled WGS sequence"/>
</dbReference>
<dbReference type="Gene3D" id="3.40.30.10">
    <property type="entry name" value="Glutaredoxin"/>
    <property type="match status" value="1"/>
</dbReference>
<dbReference type="OrthoDB" id="9782992at2"/>
<sequence>MQLFLNATSPYARVARIAALEKGLADRVELIWCDPWSDDEALLAVNPVGRVPALTTDDGTALVESPLIAMHLDAVGQGPDLVPGAQQSEVLHRAGLGQGLMEAAFNSVIGRKHQGAAADDSVLGQRRARAIARTLAALDNEVIEGGDNPDNRGTVTLGDIAVAVALDYLLFRMPEIDWQPRHPALADWHEAVIARESFRTTRFQ</sequence>
<protein>
    <submittedName>
        <fullName evidence="2">Glutathione S-transferase</fullName>
    </submittedName>
</protein>
<evidence type="ECO:0000313" key="3">
    <source>
        <dbReference type="Proteomes" id="UP000275461"/>
    </source>
</evidence>
<dbReference type="Pfam" id="PF13409">
    <property type="entry name" value="GST_N_2"/>
    <property type="match status" value="1"/>
</dbReference>
<keyword evidence="3" id="KW-1185">Reference proteome</keyword>
<dbReference type="InterPro" id="IPR036282">
    <property type="entry name" value="Glutathione-S-Trfase_C_sf"/>
</dbReference>
<dbReference type="Gene3D" id="1.20.1050.10">
    <property type="match status" value="1"/>
</dbReference>
<feature type="domain" description="GST N-terminal" evidence="1">
    <location>
        <begin position="1"/>
        <end position="80"/>
    </location>
</feature>
<evidence type="ECO:0000313" key="2">
    <source>
        <dbReference type="EMBL" id="RLK50795.1"/>
    </source>
</evidence>
<dbReference type="CDD" id="cd03049">
    <property type="entry name" value="GST_N_3"/>
    <property type="match status" value="1"/>
</dbReference>
<dbReference type="PANTHER" id="PTHR43968">
    <property type="match status" value="1"/>
</dbReference>
<dbReference type="RefSeq" id="WP_121441252.1">
    <property type="nucleotide sequence ID" value="NZ_RCDA01000001.1"/>
</dbReference>
<dbReference type="InterPro" id="IPR050983">
    <property type="entry name" value="GST_Omega/HSP26"/>
</dbReference>
<evidence type="ECO:0000259" key="1">
    <source>
        <dbReference type="PROSITE" id="PS50404"/>
    </source>
</evidence>
<keyword evidence="2" id="KW-0808">Transferase</keyword>
<accession>A0A498C4U4</accession>